<dbReference type="EMBL" id="JBBPBN010000285">
    <property type="protein sequence ID" value="KAK8490398.1"/>
    <property type="molecule type" value="Genomic_DNA"/>
</dbReference>
<comment type="caution">
    <text evidence="1">The sequence shown here is derived from an EMBL/GenBank/DDBJ whole genome shotgun (WGS) entry which is preliminary data.</text>
</comment>
<sequence>MGSCLSCTSPSCCTKKKKKKKTIIRVVHLSGLVEDFDRPVSVTEVIGTGTAPKHFLCAPAQLLSHGSNLPLQPHTLLQAGHVYFSLPYSILQSDVSPVALATLARKLTAKAKSTPTPTPCKAEVVNNAASTPDSAPLMSCRPQRLSRLRPWKPVLHTIREKSFNRRSESDLQET</sequence>
<organism evidence="1 2">
    <name type="scientific">Hibiscus sabdariffa</name>
    <name type="common">roselle</name>
    <dbReference type="NCBI Taxonomy" id="183260"/>
    <lineage>
        <taxon>Eukaryota</taxon>
        <taxon>Viridiplantae</taxon>
        <taxon>Streptophyta</taxon>
        <taxon>Embryophyta</taxon>
        <taxon>Tracheophyta</taxon>
        <taxon>Spermatophyta</taxon>
        <taxon>Magnoliopsida</taxon>
        <taxon>eudicotyledons</taxon>
        <taxon>Gunneridae</taxon>
        <taxon>Pentapetalae</taxon>
        <taxon>rosids</taxon>
        <taxon>malvids</taxon>
        <taxon>Malvales</taxon>
        <taxon>Malvaceae</taxon>
        <taxon>Malvoideae</taxon>
        <taxon>Hibiscus</taxon>
    </lineage>
</organism>
<dbReference type="Pfam" id="PF14009">
    <property type="entry name" value="PADRE"/>
    <property type="match status" value="1"/>
</dbReference>
<accession>A0ABR2AC98</accession>
<dbReference type="InterPro" id="IPR025322">
    <property type="entry name" value="PADRE_dom"/>
</dbReference>
<keyword evidence="2" id="KW-1185">Reference proteome</keyword>
<evidence type="ECO:0000313" key="1">
    <source>
        <dbReference type="EMBL" id="KAK8490398.1"/>
    </source>
</evidence>
<gene>
    <name evidence="1" type="ORF">V6N11_083543</name>
</gene>
<reference evidence="1 2" key="1">
    <citation type="journal article" date="2024" name="G3 (Bethesda)">
        <title>Genome assembly of Hibiscus sabdariffa L. provides insights into metabolisms of medicinal natural products.</title>
        <authorList>
            <person name="Kim T."/>
        </authorList>
    </citation>
    <scope>NUCLEOTIDE SEQUENCE [LARGE SCALE GENOMIC DNA]</scope>
    <source>
        <strain evidence="1">TK-2024</strain>
        <tissue evidence="1">Old leaves</tissue>
    </source>
</reference>
<protein>
    <submittedName>
        <fullName evidence="1">Uncharacterized protein</fullName>
    </submittedName>
</protein>
<dbReference type="PANTHER" id="PTHR33052">
    <property type="entry name" value="DUF4228 DOMAIN PROTEIN-RELATED"/>
    <property type="match status" value="1"/>
</dbReference>
<dbReference type="Proteomes" id="UP001396334">
    <property type="component" value="Unassembled WGS sequence"/>
</dbReference>
<proteinExistence type="predicted"/>
<name>A0ABR2AC98_9ROSI</name>
<evidence type="ECO:0000313" key="2">
    <source>
        <dbReference type="Proteomes" id="UP001396334"/>
    </source>
</evidence>